<dbReference type="PANTHER" id="PTHR30290">
    <property type="entry name" value="PERIPLASMIC BINDING COMPONENT OF ABC TRANSPORTER"/>
    <property type="match status" value="1"/>
</dbReference>
<dbReference type="FunFam" id="3.10.105.10:FF:000001">
    <property type="entry name" value="Oligopeptide ABC transporter, oligopeptide-binding protein"/>
    <property type="match status" value="1"/>
</dbReference>
<reference evidence="4 5" key="1">
    <citation type="submission" date="2014-09" db="EMBL/GenBank/DDBJ databases">
        <title>Draft genome of Bradyrhizobium japonicum Is-34.</title>
        <authorList>
            <person name="Tsurumaru H."/>
            <person name="Yamakawa T."/>
            <person name="Hashimoto S."/>
            <person name="Okizaki K."/>
            <person name="Kanesaki Y."/>
            <person name="Yoshikawa H."/>
            <person name="Yajima S."/>
        </authorList>
    </citation>
    <scope>NUCLEOTIDE SEQUENCE [LARGE SCALE GENOMIC DNA]</scope>
    <source>
        <strain evidence="4 5">Is-34</strain>
    </source>
</reference>
<dbReference type="CDD" id="cd08504">
    <property type="entry name" value="PBP2_OppA"/>
    <property type="match status" value="1"/>
</dbReference>
<name>A0A0A3XHL0_BRAJP</name>
<accession>A0A0A3XHL0</accession>
<feature type="non-terminal residue" evidence="4">
    <location>
        <position position="1"/>
    </location>
</feature>
<dbReference type="InterPro" id="IPR039424">
    <property type="entry name" value="SBP_5"/>
</dbReference>
<dbReference type="SUPFAM" id="SSF53850">
    <property type="entry name" value="Periplasmic binding protein-like II"/>
    <property type="match status" value="1"/>
</dbReference>
<dbReference type="Gene3D" id="3.40.190.10">
    <property type="entry name" value="Periplasmic binding protein-like II"/>
    <property type="match status" value="1"/>
</dbReference>
<dbReference type="Pfam" id="PF00496">
    <property type="entry name" value="SBP_bac_5"/>
    <property type="match status" value="1"/>
</dbReference>
<comment type="similarity">
    <text evidence="2">Belongs to the bacterial solute-binding protein 5 family.</text>
</comment>
<dbReference type="EMBL" id="JRPN01000195">
    <property type="protein sequence ID" value="KGT72754.1"/>
    <property type="molecule type" value="Genomic_DNA"/>
</dbReference>
<dbReference type="Gene3D" id="3.10.105.10">
    <property type="entry name" value="Dipeptide-binding Protein, Domain 3"/>
    <property type="match status" value="1"/>
</dbReference>
<dbReference type="InterPro" id="IPR000914">
    <property type="entry name" value="SBP_5_dom"/>
</dbReference>
<evidence type="ECO:0000259" key="3">
    <source>
        <dbReference type="Pfam" id="PF00496"/>
    </source>
</evidence>
<dbReference type="GO" id="GO:0015833">
    <property type="term" value="P:peptide transport"/>
    <property type="evidence" value="ECO:0007669"/>
    <property type="project" value="TreeGrafter"/>
</dbReference>
<gene>
    <name evidence="4" type="ORF">MA20_48425</name>
</gene>
<dbReference type="GO" id="GO:1904680">
    <property type="term" value="F:peptide transmembrane transporter activity"/>
    <property type="evidence" value="ECO:0007669"/>
    <property type="project" value="TreeGrafter"/>
</dbReference>
<dbReference type="PANTHER" id="PTHR30290:SF79">
    <property type="entry name" value="DIPEPTIDE-BINDING PROTEIN DPPE"/>
    <property type="match status" value="1"/>
</dbReference>
<sequence length="318" mass="36481">QTVKAEKNEGYWDKDNIKFAGIDWVMVNDENTQYQMYSTGQLDAIETVPGDMKKKLLDSGEAKYMPEAAIYYYRMNTKMPPFTNANIRKAFALAVDRKLLIDNVAQGNQSPAMAHVPIGFPEPDGKDFRAVGGDFFKDNDVEQAKALLQKGMQEEGWTTLPPVTLTFNTSDAHKQIAQALQEMFKKNLGVDTKLENKEWKVYLAEQRARKLQFSRSTIPADYGDPLNYLELFVTDHPGNRISYSNKDYDALVEKIRNTSDETERFKLMHDAEKMFMDDMPILPIYFNTVVFMEQPNVKGIVRHAVGTIDYKWVEISKK</sequence>
<evidence type="ECO:0000256" key="1">
    <source>
        <dbReference type="ARBA" id="ARBA00004418"/>
    </source>
</evidence>
<comment type="caution">
    <text evidence="4">The sequence shown here is derived from an EMBL/GenBank/DDBJ whole genome shotgun (WGS) entry which is preliminary data.</text>
</comment>
<dbReference type="Proteomes" id="UP000030377">
    <property type="component" value="Unassembled WGS sequence"/>
</dbReference>
<evidence type="ECO:0000313" key="4">
    <source>
        <dbReference type="EMBL" id="KGT72754.1"/>
    </source>
</evidence>
<protein>
    <submittedName>
        <fullName evidence="4">Cytochrome C</fullName>
    </submittedName>
</protein>
<evidence type="ECO:0000313" key="5">
    <source>
        <dbReference type="Proteomes" id="UP000030377"/>
    </source>
</evidence>
<proteinExistence type="inferred from homology"/>
<comment type="subcellular location">
    <subcellularLocation>
        <location evidence="1">Periplasm</location>
    </subcellularLocation>
</comment>
<organism evidence="4 5">
    <name type="scientific">Bradyrhizobium japonicum</name>
    <dbReference type="NCBI Taxonomy" id="375"/>
    <lineage>
        <taxon>Bacteria</taxon>
        <taxon>Pseudomonadati</taxon>
        <taxon>Pseudomonadota</taxon>
        <taxon>Alphaproteobacteria</taxon>
        <taxon>Hyphomicrobiales</taxon>
        <taxon>Nitrobacteraceae</taxon>
        <taxon>Bradyrhizobium</taxon>
    </lineage>
</organism>
<dbReference type="AlphaFoldDB" id="A0A0A3XHL0"/>
<feature type="domain" description="Solute-binding protein family 5" evidence="3">
    <location>
        <begin position="2"/>
        <end position="236"/>
    </location>
</feature>
<evidence type="ECO:0000256" key="2">
    <source>
        <dbReference type="ARBA" id="ARBA00005695"/>
    </source>
</evidence>